<protein>
    <submittedName>
        <fullName evidence="12">Cation-transporting P-type ATPase</fullName>
    </submittedName>
</protein>
<organism evidence="12 13">
    <name type="scientific">Candidatus Phytoplasma melaleucae</name>
    <dbReference type="NCBI Taxonomy" id="2982630"/>
    <lineage>
        <taxon>Bacteria</taxon>
        <taxon>Bacillati</taxon>
        <taxon>Mycoplasmatota</taxon>
        <taxon>Mollicutes</taxon>
        <taxon>Acholeplasmatales</taxon>
        <taxon>Acholeplasmataceae</taxon>
        <taxon>Candidatus Phytoplasma</taxon>
    </lineage>
</organism>
<dbReference type="PANTHER" id="PTHR43294">
    <property type="entry name" value="SODIUM/POTASSIUM-TRANSPORTING ATPASE SUBUNIT ALPHA"/>
    <property type="match status" value="1"/>
</dbReference>
<dbReference type="NCBIfam" id="TIGR01494">
    <property type="entry name" value="ATPase_P-type"/>
    <property type="match status" value="1"/>
</dbReference>
<dbReference type="InterPro" id="IPR023299">
    <property type="entry name" value="ATPase_P-typ_cyto_dom_N"/>
</dbReference>
<comment type="subcellular location">
    <subcellularLocation>
        <location evidence="1">Cell membrane</location>
        <topology evidence="1">Multi-pass membrane protein</topology>
    </subcellularLocation>
</comment>
<dbReference type="InterPro" id="IPR023214">
    <property type="entry name" value="HAD_sf"/>
</dbReference>
<keyword evidence="3" id="KW-1003">Cell membrane</keyword>
<dbReference type="SUPFAM" id="SSF81653">
    <property type="entry name" value="Calcium ATPase, transduction domain A"/>
    <property type="match status" value="1"/>
</dbReference>
<dbReference type="InterPro" id="IPR059000">
    <property type="entry name" value="ATPase_P-type_domA"/>
</dbReference>
<keyword evidence="6" id="KW-0067">ATP-binding</keyword>
<keyword evidence="7" id="KW-1278">Translocase</keyword>
<dbReference type="EMBL" id="JAOSID010000009">
    <property type="protein sequence ID" value="MDO8168227.1"/>
    <property type="molecule type" value="Genomic_DNA"/>
</dbReference>
<evidence type="ECO:0000256" key="2">
    <source>
        <dbReference type="ARBA" id="ARBA00005675"/>
    </source>
</evidence>
<evidence type="ECO:0000256" key="1">
    <source>
        <dbReference type="ARBA" id="ARBA00004651"/>
    </source>
</evidence>
<reference evidence="12 13" key="1">
    <citation type="journal article" date="2023" name="Int. J. Syst. Evol. Microbiol.">
        <title>The observation of taxonomic boundaries for the 16SrII and 16SrXXV phytoplasmas using genome-based delimitation.</title>
        <authorList>
            <person name="Rodrigues Jardim B."/>
            <person name="Tran-Nguyen L.T.T."/>
            <person name="Gambley C."/>
            <person name="Al-Sadi A.M."/>
            <person name="Al-Subhi A.M."/>
            <person name="Foissac X."/>
            <person name="Salar P."/>
            <person name="Cai H."/>
            <person name="Yang J.Y."/>
            <person name="Davis R."/>
            <person name="Jones L."/>
            <person name="Rodoni B."/>
            <person name="Constable F.E."/>
        </authorList>
    </citation>
    <scope>NUCLEOTIDE SEQUENCE [LARGE SCALE GENOMIC DNA]</scope>
    <source>
        <strain evidence="12">BAWM-155c</strain>
    </source>
</reference>
<evidence type="ECO:0000256" key="7">
    <source>
        <dbReference type="ARBA" id="ARBA00022967"/>
    </source>
</evidence>
<feature type="transmembrane region" description="Helical" evidence="10">
    <location>
        <begin position="824"/>
        <end position="844"/>
    </location>
</feature>
<evidence type="ECO:0000256" key="10">
    <source>
        <dbReference type="SAM" id="Phobius"/>
    </source>
</evidence>
<evidence type="ECO:0000256" key="5">
    <source>
        <dbReference type="ARBA" id="ARBA00022741"/>
    </source>
</evidence>
<feature type="domain" description="Cation-transporting P-type ATPase N-terminal" evidence="11">
    <location>
        <begin position="8"/>
        <end position="81"/>
    </location>
</feature>
<dbReference type="SFLD" id="SFLDF00027">
    <property type="entry name" value="p-type_atpase"/>
    <property type="match status" value="1"/>
</dbReference>
<dbReference type="InterPro" id="IPR036412">
    <property type="entry name" value="HAD-like_sf"/>
</dbReference>
<feature type="transmembrane region" description="Helical" evidence="10">
    <location>
        <begin position="82"/>
        <end position="101"/>
    </location>
</feature>
<keyword evidence="4 10" id="KW-0812">Transmembrane</keyword>
<dbReference type="Pfam" id="PF00122">
    <property type="entry name" value="E1-E2_ATPase"/>
    <property type="match status" value="1"/>
</dbReference>
<evidence type="ECO:0000313" key="13">
    <source>
        <dbReference type="Proteomes" id="UP001172036"/>
    </source>
</evidence>
<dbReference type="SUPFAM" id="SSF56784">
    <property type="entry name" value="HAD-like"/>
    <property type="match status" value="1"/>
</dbReference>
<dbReference type="PRINTS" id="PR00120">
    <property type="entry name" value="HATPASE"/>
</dbReference>
<feature type="transmembrane region" description="Helical" evidence="10">
    <location>
        <begin position="707"/>
        <end position="728"/>
    </location>
</feature>
<dbReference type="InterPro" id="IPR006068">
    <property type="entry name" value="ATPase_P-typ_cation-transptr_C"/>
</dbReference>
<feature type="transmembrane region" description="Helical" evidence="10">
    <location>
        <begin position="898"/>
        <end position="920"/>
    </location>
</feature>
<evidence type="ECO:0000256" key="4">
    <source>
        <dbReference type="ARBA" id="ARBA00022692"/>
    </source>
</evidence>
<keyword evidence="8 10" id="KW-1133">Transmembrane helix</keyword>
<dbReference type="InterPro" id="IPR050510">
    <property type="entry name" value="Cation_transp_ATPase_P-type"/>
</dbReference>
<dbReference type="SMART" id="SM00831">
    <property type="entry name" value="Cation_ATPase_N"/>
    <property type="match status" value="1"/>
</dbReference>
<feature type="transmembrane region" description="Helical" evidence="10">
    <location>
        <begin position="57"/>
        <end position="76"/>
    </location>
</feature>
<dbReference type="Gene3D" id="2.70.150.10">
    <property type="entry name" value="Calcium-transporting ATPase, cytoplasmic transduction domain A"/>
    <property type="match status" value="1"/>
</dbReference>
<dbReference type="InterPro" id="IPR018303">
    <property type="entry name" value="ATPase_P-typ_P_site"/>
</dbReference>
<feature type="transmembrane region" description="Helical" evidence="10">
    <location>
        <begin position="249"/>
        <end position="268"/>
    </location>
</feature>
<feature type="transmembrane region" description="Helical" evidence="10">
    <location>
        <begin position="785"/>
        <end position="804"/>
    </location>
</feature>
<evidence type="ECO:0000256" key="3">
    <source>
        <dbReference type="ARBA" id="ARBA00022475"/>
    </source>
</evidence>
<dbReference type="PROSITE" id="PS01229">
    <property type="entry name" value="COF_2"/>
    <property type="match status" value="1"/>
</dbReference>
<dbReference type="Pfam" id="PF00690">
    <property type="entry name" value="Cation_ATPase_N"/>
    <property type="match status" value="1"/>
</dbReference>
<dbReference type="Gene3D" id="3.40.50.1000">
    <property type="entry name" value="HAD superfamily/HAD-like"/>
    <property type="match status" value="1"/>
</dbReference>
<accession>A0ABT9DDX8</accession>
<dbReference type="InterPro" id="IPR004014">
    <property type="entry name" value="ATPase_P-typ_cation-transptr_N"/>
</dbReference>
<dbReference type="InterPro" id="IPR023298">
    <property type="entry name" value="ATPase_P-typ_TM_dom_sf"/>
</dbReference>
<sequence>MKKEEILKISNLSQEEVFRYFKTSYTGLDSEEVTKRQTIYGLNIIKSGKNFSFWKHFIKQFISMFAILLWISGFLAFCINEIALGVAIITVVVVNGVFSFFQEHKAEKILSSLSDMIPKKIQVYRNKKIEVIDTKDLTIGDLVFLEVGVTVPADVRLIEANNFFVDNSMLSGETIPLNRTADLETKSNIITEISNLVYAGTTISQGSAKGIVYSIGENTQIGEVSSLAQTINKNTSTLEKEIHIVVKKISTIASLLSVLVFIICLWRFKYQGESSWLMALKSSIVVALGMLVANIPEGLLPTINLSLAIGTQRMSKRKALIKQLYAVETLSSATIICTDKTGTLTENQITCKKILFSEGWVDITGNGLSKKGQFKNLDLKRDNKVLNKLFIAVIICSEANLIHNPENKNLFQIVGNPTEGALLIAASKYGLDILRTRSSFSIDKITPFSSESKKMSALVTNLSQEYYDLGSRYLFIKGAPNVILEDCDMQYKNNQVSFFSQEEKVFCMNRIEELSEQGYRLLAIAYKKIEQETYQEKDMVFLGFAVNFDPPKIEVREAVSDLLKAGLRITVITGDYGPTAISIGKKVGLIKDAFLSIDGVQLDNMSQEELQETLKTKVPIFFSRTTPKHKLRITEAYCNNNEIVGVIGDGVNDILAMKAAHIGITMGKSSKDVVLNAADMILLDDNFSTIPKAVLESRSIYDNIKKFMTYVFCSNIPQIFPIIFMALFKIPLYLTIMQILAIDLITDLLPAIALGAEEPEKNLLNKNPRTDKEHLLDKKLLTRSYGFLGLIEGILALIFFLYYGGFDLLQQKIPFKLIATRPDFIFASTMAFGAVIFSQIGNVFACRSDELYFWQTAKKKNKLLIIGILCELLLFILISQNIYVLNNFFKTSSIEFKHYFSLSLCVVVILLCDTFQKFFLVRRIKFK</sequence>
<keyword evidence="5" id="KW-0547">Nucleotide-binding</keyword>
<evidence type="ECO:0000256" key="6">
    <source>
        <dbReference type="ARBA" id="ARBA00022840"/>
    </source>
</evidence>
<dbReference type="Proteomes" id="UP001172036">
    <property type="component" value="Unassembled WGS sequence"/>
</dbReference>
<dbReference type="InterPro" id="IPR044492">
    <property type="entry name" value="P_typ_ATPase_HD_dom"/>
</dbReference>
<evidence type="ECO:0000313" key="12">
    <source>
        <dbReference type="EMBL" id="MDO8168227.1"/>
    </source>
</evidence>
<dbReference type="SUPFAM" id="SSF81660">
    <property type="entry name" value="Metal cation-transporting ATPase, ATP-binding domain N"/>
    <property type="match status" value="1"/>
</dbReference>
<dbReference type="InterPro" id="IPR008250">
    <property type="entry name" value="ATPase_P-typ_transduc_dom_A_sf"/>
</dbReference>
<comment type="caution">
    <text evidence="12">The sequence shown here is derived from an EMBL/GenBank/DDBJ whole genome shotgun (WGS) entry which is preliminary data.</text>
</comment>
<feature type="transmembrane region" description="Helical" evidence="10">
    <location>
        <begin position="734"/>
        <end position="756"/>
    </location>
</feature>
<evidence type="ECO:0000256" key="9">
    <source>
        <dbReference type="ARBA" id="ARBA00023136"/>
    </source>
</evidence>
<dbReference type="SFLD" id="SFLDG00002">
    <property type="entry name" value="C1.7:_P-type_atpase_like"/>
    <property type="match status" value="1"/>
</dbReference>
<dbReference type="InterPro" id="IPR001757">
    <property type="entry name" value="P_typ_ATPase"/>
</dbReference>
<gene>
    <name evidence="12" type="ORF">OC680_01915</name>
</gene>
<evidence type="ECO:0000259" key="11">
    <source>
        <dbReference type="SMART" id="SM00831"/>
    </source>
</evidence>
<dbReference type="PROSITE" id="PS00154">
    <property type="entry name" value="ATPASE_E1_E2"/>
    <property type="match status" value="1"/>
</dbReference>
<keyword evidence="13" id="KW-1185">Reference proteome</keyword>
<dbReference type="Gene3D" id="3.40.1110.10">
    <property type="entry name" value="Calcium-transporting ATPase, cytoplasmic domain N"/>
    <property type="match status" value="1"/>
</dbReference>
<comment type="similarity">
    <text evidence="2">Belongs to the cation transport ATPase (P-type) (TC 3.A.3) family. Type IIA subfamily.</text>
</comment>
<name>A0ABT9DDX8_9MOLU</name>
<proteinExistence type="inferred from homology"/>
<dbReference type="SUPFAM" id="SSF81665">
    <property type="entry name" value="Calcium ATPase, transmembrane domain M"/>
    <property type="match status" value="1"/>
</dbReference>
<dbReference type="SFLD" id="SFLDS00003">
    <property type="entry name" value="Haloacid_Dehalogenase"/>
    <property type="match status" value="1"/>
</dbReference>
<dbReference type="Pfam" id="PF13246">
    <property type="entry name" value="Cation_ATPase"/>
    <property type="match status" value="1"/>
</dbReference>
<dbReference type="PANTHER" id="PTHR43294:SF21">
    <property type="entry name" value="CATION TRANSPORTING ATPASE"/>
    <property type="match status" value="1"/>
</dbReference>
<evidence type="ECO:0000256" key="8">
    <source>
        <dbReference type="ARBA" id="ARBA00022989"/>
    </source>
</evidence>
<dbReference type="Gene3D" id="1.20.1110.10">
    <property type="entry name" value="Calcium-transporting ATPase, transmembrane domain"/>
    <property type="match status" value="1"/>
</dbReference>
<dbReference type="PRINTS" id="PR00119">
    <property type="entry name" value="CATATPASE"/>
</dbReference>
<dbReference type="Pfam" id="PF00689">
    <property type="entry name" value="Cation_ATPase_C"/>
    <property type="match status" value="1"/>
</dbReference>
<dbReference type="RefSeq" id="WP_304515432.1">
    <property type="nucleotide sequence ID" value="NZ_JAOSID010000009.1"/>
</dbReference>
<keyword evidence="9 10" id="KW-0472">Membrane</keyword>
<feature type="transmembrane region" description="Helical" evidence="10">
    <location>
        <begin position="864"/>
        <end position="886"/>
    </location>
</feature>